<dbReference type="GO" id="GO:0031177">
    <property type="term" value="F:phosphopantetheine binding"/>
    <property type="evidence" value="ECO:0007669"/>
    <property type="project" value="InterPro"/>
</dbReference>
<dbReference type="Pfam" id="PF00698">
    <property type="entry name" value="Acyl_transf_1"/>
    <property type="match status" value="1"/>
</dbReference>
<dbReference type="Pfam" id="PF16073">
    <property type="entry name" value="SAT"/>
    <property type="match status" value="1"/>
</dbReference>
<dbReference type="SUPFAM" id="SSF55048">
    <property type="entry name" value="Probable ACP-binding domain of malonyl-CoA ACP transacylase"/>
    <property type="match status" value="1"/>
</dbReference>
<feature type="domain" description="PKS/mFAS DH" evidence="10">
    <location>
        <begin position="1285"/>
        <end position="1593"/>
    </location>
</feature>
<dbReference type="InterPro" id="IPR032088">
    <property type="entry name" value="SAT"/>
</dbReference>
<dbReference type="SUPFAM" id="SSF52151">
    <property type="entry name" value="FabD/lysophospholipase-like"/>
    <property type="match status" value="1"/>
</dbReference>
<dbReference type="GO" id="GO:0004315">
    <property type="term" value="F:3-oxoacyl-[acyl-carrier-protein] synthase activity"/>
    <property type="evidence" value="ECO:0007669"/>
    <property type="project" value="InterPro"/>
</dbReference>
<keyword evidence="12" id="KW-1185">Reference proteome</keyword>
<dbReference type="InterPro" id="IPR016035">
    <property type="entry name" value="Acyl_Trfase/lysoPLipase"/>
</dbReference>
<dbReference type="InterPro" id="IPR001227">
    <property type="entry name" value="Ac_transferase_dom_sf"/>
</dbReference>
<dbReference type="InterPro" id="IPR020841">
    <property type="entry name" value="PKS_Beta-ketoAc_synthase_dom"/>
</dbReference>
<dbReference type="STRING" id="1531966.A0A0A1SMB1"/>
<dbReference type="EMBL" id="CDHN01000001">
    <property type="protein sequence ID" value="CEJ81468.1"/>
    <property type="molecule type" value="Genomic_DNA"/>
</dbReference>
<dbReference type="SUPFAM" id="SSF53335">
    <property type="entry name" value="S-adenosyl-L-methionine-dependent methyltransferases"/>
    <property type="match status" value="1"/>
</dbReference>
<dbReference type="Gene3D" id="3.40.50.150">
    <property type="entry name" value="Vaccinia Virus protein VP39"/>
    <property type="match status" value="1"/>
</dbReference>
<dbReference type="Gene3D" id="3.40.366.10">
    <property type="entry name" value="Malonyl-Coenzyme A Acyl Carrier Protein, domain 2"/>
    <property type="match status" value="2"/>
</dbReference>
<evidence type="ECO:0000256" key="2">
    <source>
        <dbReference type="ARBA" id="ARBA00022553"/>
    </source>
</evidence>
<dbReference type="InterPro" id="IPR016036">
    <property type="entry name" value="Malonyl_transacylase_ACP-bd"/>
</dbReference>
<dbReference type="InterPro" id="IPR006162">
    <property type="entry name" value="Ppantetheine_attach_site"/>
</dbReference>
<evidence type="ECO:0000256" key="7">
    <source>
        <dbReference type="SAM" id="MobiDB-lite"/>
    </source>
</evidence>
<dbReference type="InterPro" id="IPR042104">
    <property type="entry name" value="PKS_dehydratase_sf"/>
</dbReference>
<evidence type="ECO:0000256" key="6">
    <source>
        <dbReference type="PROSITE-ProRule" id="PRU01363"/>
    </source>
</evidence>
<feature type="region of interest" description="C-terminal hotdog fold" evidence="6">
    <location>
        <begin position="1447"/>
        <end position="1593"/>
    </location>
</feature>
<dbReference type="InterPro" id="IPR009081">
    <property type="entry name" value="PP-bd_ACP"/>
</dbReference>
<dbReference type="Pfam" id="PF02801">
    <property type="entry name" value="Ketoacyl-synt_C"/>
    <property type="match status" value="1"/>
</dbReference>
<dbReference type="HOGENOM" id="CLU_000022_6_2_1"/>
<dbReference type="InterPro" id="IPR036736">
    <property type="entry name" value="ACP-like_sf"/>
</dbReference>
<dbReference type="Proteomes" id="UP000039046">
    <property type="component" value="Unassembled WGS sequence"/>
</dbReference>
<dbReference type="SUPFAM" id="SSF47336">
    <property type="entry name" value="ACP-like"/>
    <property type="match status" value="1"/>
</dbReference>
<dbReference type="Pfam" id="PF00109">
    <property type="entry name" value="ketoacyl-synt"/>
    <property type="match status" value="1"/>
</dbReference>
<evidence type="ECO:0000256" key="5">
    <source>
        <dbReference type="ARBA" id="ARBA00023315"/>
    </source>
</evidence>
<keyword evidence="1" id="KW-0596">Phosphopantetheine</keyword>
<dbReference type="SMART" id="SM00823">
    <property type="entry name" value="PKS_PP"/>
    <property type="match status" value="1"/>
</dbReference>
<feature type="region of interest" description="N-terminal hotdog fold" evidence="6">
    <location>
        <begin position="1285"/>
        <end position="1419"/>
    </location>
</feature>
<feature type="region of interest" description="Disordered" evidence="7">
    <location>
        <begin position="1735"/>
        <end position="1770"/>
    </location>
</feature>
<evidence type="ECO:0000313" key="11">
    <source>
        <dbReference type="EMBL" id="CEJ81468.1"/>
    </source>
</evidence>
<evidence type="ECO:0000313" key="12">
    <source>
        <dbReference type="Proteomes" id="UP000039046"/>
    </source>
</evidence>
<dbReference type="Gene3D" id="3.40.47.10">
    <property type="match status" value="1"/>
</dbReference>
<dbReference type="InterPro" id="IPR014031">
    <property type="entry name" value="Ketoacyl_synth_C"/>
</dbReference>
<proteinExistence type="predicted"/>
<accession>A0A0A1SMB1</accession>
<dbReference type="Gene3D" id="3.40.50.720">
    <property type="entry name" value="NAD(P)-binding Rossmann-like Domain"/>
    <property type="match status" value="1"/>
</dbReference>
<keyword evidence="4" id="KW-0511">Multifunctional enzyme</keyword>
<keyword evidence="5" id="KW-0012">Acyltransferase</keyword>
<keyword evidence="3" id="KW-0808">Transferase</keyword>
<dbReference type="InterPro" id="IPR016039">
    <property type="entry name" value="Thiolase-like"/>
</dbReference>
<feature type="region of interest" description="Disordered" evidence="7">
    <location>
        <begin position="1606"/>
        <end position="1650"/>
    </location>
</feature>
<dbReference type="InterPro" id="IPR014043">
    <property type="entry name" value="Acyl_transferase_dom"/>
</dbReference>
<dbReference type="CDD" id="cd02440">
    <property type="entry name" value="AdoMet_MTases"/>
    <property type="match status" value="1"/>
</dbReference>
<dbReference type="Pfam" id="PF07993">
    <property type="entry name" value="NAD_binding_4"/>
    <property type="match status" value="1"/>
</dbReference>
<dbReference type="InterPro" id="IPR041068">
    <property type="entry name" value="HTH_51"/>
</dbReference>
<dbReference type="SMART" id="SM00825">
    <property type="entry name" value="PKS_KS"/>
    <property type="match status" value="1"/>
</dbReference>
<evidence type="ECO:0000259" key="9">
    <source>
        <dbReference type="PROSITE" id="PS52004"/>
    </source>
</evidence>
<name>A0A0A1SMB1_9HYPO</name>
<dbReference type="PROSITE" id="PS52019">
    <property type="entry name" value="PKS_MFAS_DH"/>
    <property type="match status" value="1"/>
</dbReference>
<dbReference type="Gene3D" id="3.10.129.110">
    <property type="entry name" value="Polyketide synthase dehydratase"/>
    <property type="match status" value="1"/>
</dbReference>
<organism evidence="11 12">
    <name type="scientific">[Torrubiella] hemipterigena</name>
    <dbReference type="NCBI Taxonomy" id="1531966"/>
    <lineage>
        <taxon>Eukaryota</taxon>
        <taxon>Fungi</taxon>
        <taxon>Dikarya</taxon>
        <taxon>Ascomycota</taxon>
        <taxon>Pezizomycotina</taxon>
        <taxon>Sordariomycetes</taxon>
        <taxon>Hypocreomycetidae</taxon>
        <taxon>Hypocreales</taxon>
        <taxon>Clavicipitaceae</taxon>
        <taxon>Clavicipitaceae incertae sedis</taxon>
        <taxon>'Torrubiella' clade</taxon>
    </lineage>
</organism>
<dbReference type="GO" id="GO:0006633">
    <property type="term" value="P:fatty acid biosynthetic process"/>
    <property type="evidence" value="ECO:0007669"/>
    <property type="project" value="InterPro"/>
</dbReference>
<dbReference type="Pfam" id="PF18558">
    <property type="entry name" value="HTH_51"/>
    <property type="match status" value="1"/>
</dbReference>
<dbReference type="InterPro" id="IPR013217">
    <property type="entry name" value="Methyltransf_12"/>
</dbReference>
<dbReference type="InterPro" id="IPR050444">
    <property type="entry name" value="Polyketide_Synthase"/>
</dbReference>
<keyword evidence="2" id="KW-0597">Phosphoprotein</keyword>
<dbReference type="InterPro" id="IPR029063">
    <property type="entry name" value="SAM-dependent_MTases_sf"/>
</dbReference>
<dbReference type="InterPro" id="IPR049900">
    <property type="entry name" value="PKS_mFAS_DH"/>
</dbReference>
<dbReference type="Pfam" id="PF00550">
    <property type="entry name" value="PP-binding"/>
    <property type="match status" value="1"/>
</dbReference>
<feature type="active site" description="Proton donor; for dehydratase activity" evidence="6">
    <location>
        <position position="1504"/>
    </location>
</feature>
<dbReference type="Gene3D" id="3.30.70.3290">
    <property type="match status" value="1"/>
</dbReference>
<evidence type="ECO:0000259" key="8">
    <source>
        <dbReference type="PROSITE" id="PS50075"/>
    </source>
</evidence>
<dbReference type="CDD" id="cd00833">
    <property type="entry name" value="PKS"/>
    <property type="match status" value="1"/>
</dbReference>
<dbReference type="SMART" id="SM00827">
    <property type="entry name" value="PKS_AT"/>
    <property type="match status" value="1"/>
</dbReference>
<feature type="domain" description="Ketosynthase family 3 (KS3)" evidence="9">
    <location>
        <begin position="376"/>
        <end position="795"/>
    </location>
</feature>
<dbReference type="PROSITE" id="PS52004">
    <property type="entry name" value="KS3_2"/>
    <property type="match status" value="1"/>
</dbReference>
<gene>
    <name evidence="11" type="ORF">VHEMI01590</name>
</gene>
<dbReference type="PROSITE" id="PS50075">
    <property type="entry name" value="CARRIER"/>
    <property type="match status" value="1"/>
</dbReference>
<dbReference type="InterPro" id="IPR014030">
    <property type="entry name" value="Ketoacyl_synth_N"/>
</dbReference>
<dbReference type="PANTHER" id="PTHR45681:SF6">
    <property type="entry name" value="POLYKETIDE SYNTHASE 37"/>
    <property type="match status" value="1"/>
</dbReference>
<dbReference type="InterPro" id="IPR018201">
    <property type="entry name" value="Ketoacyl_synth_AS"/>
</dbReference>
<feature type="compositionally biased region" description="Low complexity" evidence="7">
    <location>
        <begin position="1739"/>
        <end position="1754"/>
    </location>
</feature>
<evidence type="ECO:0000256" key="4">
    <source>
        <dbReference type="ARBA" id="ARBA00023268"/>
    </source>
</evidence>
<dbReference type="InterPro" id="IPR013120">
    <property type="entry name" value="FAR_NAD-bd"/>
</dbReference>
<dbReference type="SUPFAM" id="SSF53901">
    <property type="entry name" value="Thiolase-like"/>
    <property type="match status" value="1"/>
</dbReference>
<dbReference type="PROSITE" id="PS00012">
    <property type="entry name" value="PHOSPHOPANTETHEINE"/>
    <property type="match status" value="1"/>
</dbReference>
<dbReference type="GO" id="GO:0044550">
    <property type="term" value="P:secondary metabolite biosynthetic process"/>
    <property type="evidence" value="ECO:0007669"/>
    <property type="project" value="UniProtKB-ARBA"/>
</dbReference>
<dbReference type="OrthoDB" id="329835at2759"/>
<dbReference type="PANTHER" id="PTHR45681">
    <property type="entry name" value="POLYKETIDE SYNTHASE 44-RELATED"/>
    <property type="match status" value="1"/>
</dbReference>
<reference evidence="11 12" key="1">
    <citation type="journal article" date="2015" name="Genome Announc.">
        <title>Draft Genome Sequence and Gene Annotation of the Entomopathogenic Fungus Verticillium hemipterigenum.</title>
        <authorList>
            <person name="Horn F."/>
            <person name="Habel A."/>
            <person name="Scharf D.H."/>
            <person name="Dworschak J."/>
            <person name="Brakhage A.A."/>
            <person name="Guthke R."/>
            <person name="Hertweck C."/>
            <person name="Linde J."/>
        </authorList>
    </citation>
    <scope>NUCLEOTIDE SEQUENCE [LARGE SCALE GENOMIC DNA]</scope>
</reference>
<evidence type="ECO:0000256" key="3">
    <source>
        <dbReference type="ARBA" id="ARBA00022679"/>
    </source>
</evidence>
<dbReference type="PROSITE" id="PS00606">
    <property type="entry name" value="KS3_1"/>
    <property type="match status" value="1"/>
</dbReference>
<feature type="compositionally biased region" description="Low complexity" evidence="7">
    <location>
        <begin position="1612"/>
        <end position="1622"/>
    </location>
</feature>
<dbReference type="InterPro" id="IPR036291">
    <property type="entry name" value="NAD(P)-bd_dom_sf"/>
</dbReference>
<protein>
    <submittedName>
        <fullName evidence="11">Uncharacterized protein</fullName>
    </submittedName>
</protein>
<evidence type="ECO:0000259" key="10">
    <source>
        <dbReference type="PROSITE" id="PS52019"/>
    </source>
</evidence>
<sequence>MDSSSAAQHDAPIFALFGSLALSFNASAFDKLCADVKTNPNFQWAKAAINDLAQQWKSVATLAGLGSSDTDTGAKEMSTLVEAFNSADARQLQFPLSNKLLVPLVVLYQLESYASFCTSSKVPVATSGVLGFCTGLLGAFAVASSPSITDLEKFGSNAIRLGMLVGTIADLPISDDKGNAIGPARSIGTEWKDEEKTRHLHDILENNRPSYISVQYDSSRATITAPANTTPTLLKQLRESGIVASEIGLRGRYHSQQNLPLLQTLFDFCATHPAFQLQDAAETTIATYNNHDGSPVTSGPLHEHALRSILVDQSLWIDTWKGLIDRETINKQTRIVSTGYERAIPPSLIKQFTPQTTHLLDKEKLGNVRQQDEYLDTDIAVVGMSCKTAGADNIDEFWEVLSTGKSQHREIKPDDKRFSFKTLFREVDPKRKWFGNFIDDVDCFDHKFFKTSPRESATTDPQQRHLLQVAYQAVEQSGYFHKQPLKTENANIGCYIGLCGTDYENNIACHPANAFAATGNLEAFAAGKVSHYFGWTGPAMVVDTACSSSAVAIDMACKSILSGQCAAALAGGTAIMTSPYRFQNLAGASFLSQTGQCKPFDSKADGYCRGEGVGAVFLKKMSTALADGDQIFGVIAASGVQQNQNCTPIFVPNSPSLSDLFRNVLDRAHVDASQVGVVEAHGTGTAVGDPAEYESVKQVLAVKPREKQLVLGSVKGFIGHTEPTSGVLSLIKILLMMHHGKIPAQASHQTLNPTIKAVKSIVVPTSPLTWDSEFKAALINNYGASGSNASMVVLQAPRGRVVSKQSSSESKLAYPFWITSLDESGQKRKARALLKWLSQRSTASIQADEDAFLASLSYNLGRQSNRHLPHSLMFSANSFAQLTTRLQSLDSLNDQALTAKTPTKDVVLCFGGQVSTFVGLDKDLYHRVPLLRGHLQAVDTAAKTLGVESIFPDIFQQEAFDDPVRLQVALFAMQYACAKSWIDSGIKPGALIGHSFGELTALCVSGTLSLNDTIKAIVARAGLVRHSWGEDKGAMMAVEGSLETVDGILQQAAKLCEGESIAPASIACYNGPTSFTIAGSQRSVDIVAQVFSESSVSMRTKRLNVTNAFHCNLVEPLIDGLGKIGHQVTFQRPQIHLEHATEKPLDKISKNFFAQHMRSPVFFNHALARLQKKYPAAVFLEAGSNSTVTNMASRALGTSTGSRFHALNLRSNTQTAWNQLVDATIGLWRDGLHIQFWTHHGVAARQQHDALLLPPYSFDKSKHWLELKEPPAQQVIQTEKVVQPPKEELVYLVESSKSGPKYQINTQSAAYQKLVSGHIFASTAAICPATVQFDFVIEAIRSVQAADVAETWQPQLFDVKCQTPLCLDETRSHFIEFHNEETINQGLRWKFTLFSTQKNAKDSETVYTTGFISLLPPAQQHAIVEFDRLSRLVSHKQAHDMLYGGAAVDEVLSNRTIYRMFVDVVDYTEEYQGIQKLCSLGDTSAGLVSRKSELKGWLDPFVADYFCQVAGIWATCMTDCASTDMYVCNGVTHWFRNPRLTIKPQEFHVLALHRRPDARSIVSDIFVFDASNGELYEVVTGLSYYKVPRASMSKLLTRLSPHLPSQVTGTSTLAPALPPATAQKETSQPERASPPVAVRPKVASPPKVRKTDTVEPKIKAIVAELSGLEAAEIQSESSLADLGIDSLLGMELCSEIASTFQVSIPDEVLNEIIDLPGLVKVVRQYTSVGEDVEDDKISDSSLSDTSGTISDTSGRLTGISTPSAVPSEKDDGELELDIDSVIQAFRQTKQSTDARIVEYGQEDYATVIEPLQTQFCVVLTLDALDELGHSVRNATPGQVIERVPHAEQHGRLVDALYAMLDQEAGLIAINGATMTRTTKALPEQSSQALFEQLKQLYPGQSMADELTMRTGGRLADVLRGNTDGIKLIFGSAEGRKMVSHFYADWPLHRLIYRQLEDFITRLTSVVKNAGGDGVLRILEMGAGTGGTTKLLLPILAAAGIPVEYTFTDLAPSFTAAARKTFSSTYPFVKFRTHNIEDAPPDDLIGTQHVIVSSNAVHATRDLYSSTGNIRKALRNDGMLLLVEMTSRVWWMDLVFGLFEGWWLFDDGREYVVQTEQQWSSVLQSSGYGLVDWTDGARPENKLERLIVAFAAPSTRYAHLPITPPVSKVPCADLDTRQAAIDKFTAEFTAGFDESLEEAVTKVGGEAGRRTEGKCIVVTGCTGSLGAHLVAQLAEREDVREVVCLNRPKRGYDDDKRRQIESFEDKKIQLASEAAAKLTTYATDLGKPNLGLSQSTYDRIAAAATHIIHNAWLMNTKWPLTRFQPQLQIMKNMIGLAVDASAHAGKAEKVTFQLVSSIAAVGHWPVWSGTAVAPESRLTVDSVLPIGYGDAKHVCERMLDATLHQHPDRFRIMVVRPGQIAGHSTSGYWNTAEHISFLIKSSQFLGSLPHIPGHLAWAPVDGVAGTAIDLLFTEAPRAVYHIDNPQRQSWLDMIQMLAQELDIPKGKIVAFDEWVSLVRDGAKGGADTRNPAAMLADFFDVEFLHMSTGTLILGTDEACRHSPTLAKMKPVSQEIVRLYVQQWKDRGFLE</sequence>
<evidence type="ECO:0000256" key="1">
    <source>
        <dbReference type="ARBA" id="ARBA00022450"/>
    </source>
</evidence>
<feature type="active site" description="Proton acceptor; for dehydratase activity" evidence="6">
    <location>
        <position position="1318"/>
    </location>
</feature>
<feature type="domain" description="Carrier" evidence="8">
    <location>
        <begin position="1652"/>
        <end position="1726"/>
    </location>
</feature>
<dbReference type="Pfam" id="PF08242">
    <property type="entry name" value="Methyltransf_12"/>
    <property type="match status" value="1"/>
</dbReference>
<dbReference type="SUPFAM" id="SSF51735">
    <property type="entry name" value="NAD(P)-binding Rossmann-fold domains"/>
    <property type="match status" value="1"/>
</dbReference>
<dbReference type="Gene3D" id="1.10.1200.10">
    <property type="entry name" value="ACP-like"/>
    <property type="match status" value="1"/>
</dbReference>
<dbReference type="InterPro" id="IPR020806">
    <property type="entry name" value="PKS_PP-bd"/>
</dbReference>